<gene>
    <name evidence="7" type="ORF">EV695_3097</name>
</gene>
<dbReference type="InterPro" id="IPR026442">
    <property type="entry name" value="IPTL_CTERM"/>
</dbReference>
<feature type="domain" description="SD-repeat containing protein B" evidence="5">
    <location>
        <begin position="1551"/>
        <end position="1669"/>
    </location>
</feature>
<accession>A0A4R1F3Y3</accession>
<dbReference type="OrthoDB" id="5619324at2"/>
<organism evidence="7 8">
    <name type="scientific">Cocleimonas flava</name>
    <dbReference type="NCBI Taxonomy" id="634765"/>
    <lineage>
        <taxon>Bacteria</taxon>
        <taxon>Pseudomonadati</taxon>
        <taxon>Pseudomonadota</taxon>
        <taxon>Gammaproteobacteria</taxon>
        <taxon>Thiotrichales</taxon>
        <taxon>Thiotrichaceae</taxon>
        <taxon>Cocleimonas</taxon>
    </lineage>
</organism>
<dbReference type="Pfam" id="PF18203">
    <property type="entry name" value="IPTL-CTERM"/>
    <property type="match status" value="1"/>
</dbReference>
<comment type="subcellular location">
    <subcellularLocation>
        <location evidence="1">Secreted</location>
    </subcellularLocation>
</comment>
<evidence type="ECO:0000256" key="3">
    <source>
        <dbReference type="ARBA" id="ARBA00022729"/>
    </source>
</evidence>
<dbReference type="InterPro" id="IPR051417">
    <property type="entry name" value="SDr/BOS_complex"/>
</dbReference>
<dbReference type="SUPFAM" id="SSF117074">
    <property type="entry name" value="Hypothetical protein PA1324"/>
    <property type="match status" value="11"/>
</dbReference>
<proteinExistence type="predicted"/>
<feature type="domain" description="SD-repeat containing protein B" evidence="5">
    <location>
        <begin position="2024"/>
        <end position="2125"/>
    </location>
</feature>
<keyword evidence="2" id="KW-0964">Secreted</keyword>
<feature type="region of interest" description="Disordered" evidence="4">
    <location>
        <begin position="2095"/>
        <end position="2115"/>
    </location>
</feature>
<dbReference type="GO" id="GO:0005576">
    <property type="term" value="C:extracellular region"/>
    <property type="evidence" value="ECO:0007669"/>
    <property type="project" value="UniProtKB-SubCell"/>
</dbReference>
<keyword evidence="8" id="KW-1185">Reference proteome</keyword>
<dbReference type="Proteomes" id="UP000294887">
    <property type="component" value="Unassembled WGS sequence"/>
</dbReference>
<reference evidence="7 8" key="1">
    <citation type="submission" date="2019-03" db="EMBL/GenBank/DDBJ databases">
        <title>Genomic Encyclopedia of Type Strains, Phase IV (KMG-IV): sequencing the most valuable type-strain genomes for metagenomic binning, comparative biology and taxonomic classification.</title>
        <authorList>
            <person name="Goeker M."/>
        </authorList>
    </citation>
    <scope>NUCLEOTIDE SEQUENCE [LARGE SCALE GENOMIC DNA]</scope>
    <source>
        <strain evidence="7 8">DSM 24830</strain>
    </source>
</reference>
<feature type="domain" description="SD-repeat containing protein B" evidence="5">
    <location>
        <begin position="2238"/>
        <end position="2324"/>
    </location>
</feature>
<feature type="domain" description="SD-repeat containing protein B" evidence="5">
    <location>
        <begin position="1673"/>
        <end position="1790"/>
    </location>
</feature>
<dbReference type="EMBL" id="SMFQ01000004">
    <property type="protein sequence ID" value="TCJ85131.1"/>
    <property type="molecule type" value="Genomic_DNA"/>
</dbReference>
<feature type="domain" description="SD-repeat containing protein B" evidence="5">
    <location>
        <begin position="2364"/>
        <end position="2445"/>
    </location>
</feature>
<feature type="domain" description="IPTL-CTERM protein sorting" evidence="6">
    <location>
        <begin position="2462"/>
        <end position="2490"/>
    </location>
</feature>
<feature type="domain" description="SD-repeat containing protein B" evidence="5">
    <location>
        <begin position="1433"/>
        <end position="1547"/>
    </location>
</feature>
<comment type="caution">
    <text evidence="7">The sequence shown here is derived from an EMBL/GenBank/DDBJ whole genome shotgun (WGS) entry which is preliminary data.</text>
</comment>
<evidence type="ECO:0000256" key="4">
    <source>
        <dbReference type="SAM" id="MobiDB-lite"/>
    </source>
</evidence>
<dbReference type="Gene3D" id="2.60.40.10">
    <property type="entry name" value="Immunoglobulins"/>
    <property type="match status" value="11"/>
</dbReference>
<evidence type="ECO:0000256" key="1">
    <source>
        <dbReference type="ARBA" id="ARBA00004613"/>
    </source>
</evidence>
<feature type="domain" description="SD-repeat containing protein B" evidence="5">
    <location>
        <begin position="1794"/>
        <end position="1912"/>
    </location>
</feature>
<name>A0A4R1F3Y3_9GAMM</name>
<dbReference type="InterPro" id="IPR013783">
    <property type="entry name" value="Ig-like_fold"/>
</dbReference>
<protein>
    <submittedName>
        <fullName evidence="7">SdrD B-like protein</fullName>
    </submittedName>
</protein>
<dbReference type="InterPro" id="IPR033764">
    <property type="entry name" value="Sdr_B"/>
</dbReference>
<feature type="domain" description="SD-repeat containing protein B" evidence="5">
    <location>
        <begin position="2131"/>
        <end position="2232"/>
    </location>
</feature>
<evidence type="ECO:0000259" key="6">
    <source>
        <dbReference type="Pfam" id="PF18203"/>
    </source>
</evidence>
<dbReference type="Pfam" id="PF17210">
    <property type="entry name" value="SdrD_B"/>
    <property type="match status" value="10"/>
</dbReference>
<feature type="domain" description="SD-repeat containing protein B" evidence="5">
    <location>
        <begin position="1304"/>
        <end position="1425"/>
    </location>
</feature>
<evidence type="ECO:0000313" key="8">
    <source>
        <dbReference type="Proteomes" id="UP000294887"/>
    </source>
</evidence>
<evidence type="ECO:0000259" key="5">
    <source>
        <dbReference type="Pfam" id="PF17210"/>
    </source>
</evidence>
<evidence type="ECO:0000313" key="7">
    <source>
        <dbReference type="EMBL" id="TCJ85131.1"/>
    </source>
</evidence>
<keyword evidence="3" id="KW-0732">Signal</keyword>
<dbReference type="PANTHER" id="PTHR23303">
    <property type="entry name" value="CARBOXYPEPTIDASE REGULATORY REGION-CONTAINING"/>
    <property type="match status" value="1"/>
</dbReference>
<sequence>MIINTLTIFSLLLHKFDSFFKFVLASLFIVSTTVIHAATPVVNTTITLEKTGSEPFDTGVSWTGDGPGGVDGGVNAGLDADENNNIVRLQDSITYRVEVSVNDSDVEDLTATVTLNEKQKWITIPTGCKTDPSEVGSEGISEIRNSDTELFCNMGPAIEGTTRVFFPAARAVGLDPLTGDVTRNDDIVTAGVVAEAVSVENGNSAPASDGPTSVVVTGFFRVDLQKELKSTAVDPDTGASLYSAPLKKGPTGRAGSIIEYTVLAEYVKGSLLADGDNDTTSGGSPGIASYRIIDVLTDDNEHNNTATLSTGAQLYTWDSLTPACELLGDHGAAASVTCTQLSAAIDDIGPGASVPDGLNDLVIQIDLDNIDVSDPDNDANLFEVRLNVWFDKVNDIDNHQTCNELNQPECINTTTNRVGFWDGSSTILDSFDETNDNAPTGNNPGIVSTEDSAGNHVDNYNDGEEPFPNEVSYPLTTSSPGSFVVHKAFTNLFPFADRKFPDQNMAAGETRPFLMNVYDYRLIDQAETQVCDKIDTQVFEYAGVAPPNQIGSPALYGWNQNQPWNPVVSTWDGAVGTTLADGSSLVNFLFSNHPYAADPITNQAGYLEELRTASCNDDINNDGFVVIQNEDGSLVDENGDTATGTNIDWWRNADDVPPVAGGAGADENVTRVRQNSIYDAALATAQDSTHKKFAVTVNHLITAKLITESPYGTNNRLPNFASYNRQEADGTYTGWTHVGANTVDPSADATFAIQSGTVDRMTLVPSSHSIEKYTEPRGIKVVRGGDTVDFIIEPAVFGLWDDTSVNTATIGDNLPNGTDYIANSEMFSSDGGTTWYTRAEWDARFNGGMEDVSVTSAAHAGGADPLSWVFGSLNSSGGNSDQLPLIKYSVYVDPARVSGTFVNIANINSGVIGGDAKEARYQLTILPEFGLDVLKSVDEAVYQTNTPFSFNLVYKNLGGEDYSGAEFIDILPYNGDAATTTGGISSTRDPESLFNGTYEVTSVSGSNGETFYATVTAPSNIEEDPCHASNLPNGYNPDVDGGVCNRYFDNNGSLPGGGSVGTNSTGWVQCSALSPLSCGALSNADITAIKFTVPTLAATDGGQTVTIEITPSGNKGGTPSLDAEGNVTDASTGDIYTNTFGGRIPEISLNVISNDVSVTVVSGSIGSVLWIDQDGSQTQEGIEDIIPNVTVNLLDGNGDPILIDPVTGLVVPAGTPDAIPYTVVTGTDGSYSFDNLPAGDYQVQVDTNDPDFPPNASQTYDTNGTGTDSISDVTLGAEVDPITGELTNVSSDMDQSFGYRQLSALGNYVWDDVNHDGIQDSGEIGIADVTVTLLDTSGDPVLSDPADPNSAPITTMTASDGSYSFTDLEPGTYSVSFSTFPEDFIPTLANVGDDTTDSDASAADQATSPVTLVAGETNNTLDLGLYLPATLSGRLWNDENNDGIQDSGEADVEGVTVTLLDGSGNPILDASNNPITTTTDEFGNYEFTGLVAGDYSVAFSNLPAGFETTKSGVGSDDAVDSNVGTDGKTTSVTLAAGETNDTLDAGIFLPATLGNYVWNDLNNDGIQDPTEEGIENVTVTLLDGSGDPILDENNDPITTTTDENGAYSFTGLAPGDYAVQFSDYPTDFEQTTVNAGADIGLDSDAGTDGKTAAVTLEPGDNNDTLDAGLYLPASLGNRVWNDLDRDGVQDAGEAGVANVLVTLLDGAGDPILDDANNPITTTTALDGSYLFTGLAPGTYSVGFSNFPAGFGLTLNDIGDDALDSDVGANGKTAPVILEPGDNNDTLDAGIYQPASLGNKVWNDLNNDGIQDAGEPGIAGVTVTLLDGSGNPILDTSGQEITVVTGSDGSYLFGGLIPGSYSVAFSDLPEDYGFTKANIETDDGVDSDAGTDGKTAAVTLTAGENNDTLDAGIFKPASIGDTVFYDKNNDGIIDAGEGLSGVTVELTKPDGTKVTLETDSNGNYLFEDLIGGAYTVEVIESTLPAALQGNNTVEPGSESDSTSTLVLGEGENNLDQDFGYYAPGSIGDTIWHDINDDGIVDPGEALADVTVELTQPDGSKITAVTDVDGKYLFSDLPEGDYTVEVVDSTLPDALQGNNIIDPDEDNDAKSTVSLGSGEDNTAQDFAYYIPSSIGDTIWHDKNNNGVVDPEEALEGITVTLTLPDDSTLTTETDENGNYLFEELPAGDYVVTVDETTLPADLQGNISVDPDGGSDSISAVTLNGEESNLDQDFAYVNLGSIGDTIWQDINYDGIADTDEGLPGITVTLLPPADIDLGNGPGVAIETVTLADGSYVFTELPAGEYEVSVNTDTLPTGLTNTVDPDGDLNSISTIELGEGEDNIDQDFAYADLGVITGNVSIDTDGDNIGDEPMSGVLMRLLDNEGNPVMDSEGNPITALTDELGNYSFANIIPGDYQVAQSQPVGYQSTTGEGQPDDLISAINVNGGETAVSNDFVERVVNPANIPTLSEWAMIFLVMMLGLISQREALARRRRY</sequence>
<feature type="domain" description="SD-repeat containing protein B" evidence="5">
    <location>
        <begin position="1916"/>
        <end position="2019"/>
    </location>
</feature>
<dbReference type="RefSeq" id="WP_131906839.1">
    <property type="nucleotide sequence ID" value="NZ_BAAAFU010000001.1"/>
</dbReference>
<evidence type="ECO:0000256" key="2">
    <source>
        <dbReference type="ARBA" id="ARBA00022525"/>
    </source>
</evidence>